<dbReference type="GO" id="GO:0016787">
    <property type="term" value="F:hydrolase activity"/>
    <property type="evidence" value="ECO:0007669"/>
    <property type="project" value="InterPro"/>
</dbReference>
<proteinExistence type="inferred from homology"/>
<dbReference type="Pfam" id="PF07859">
    <property type="entry name" value="Abhydrolase_3"/>
    <property type="match status" value="1"/>
</dbReference>
<evidence type="ECO:0000313" key="4">
    <source>
        <dbReference type="EMBL" id="RXH83289.1"/>
    </source>
</evidence>
<dbReference type="PROSITE" id="PS01174">
    <property type="entry name" value="LIPASE_GDXG_SER"/>
    <property type="match status" value="1"/>
</dbReference>
<reference evidence="4 5" key="1">
    <citation type="submission" date="2018-10" db="EMBL/GenBank/DDBJ databases">
        <title>A high-quality apple genome assembly.</title>
        <authorList>
            <person name="Hu J."/>
        </authorList>
    </citation>
    <scope>NUCLEOTIDE SEQUENCE [LARGE SCALE GENOMIC DNA]</scope>
    <source>
        <strain evidence="5">cv. HFTH1</strain>
        <tissue evidence="4">Young leaf</tissue>
    </source>
</reference>
<feature type="active site" evidence="2">
    <location>
        <position position="241"/>
    </location>
</feature>
<evidence type="ECO:0000256" key="1">
    <source>
        <dbReference type="ARBA" id="ARBA00010515"/>
    </source>
</evidence>
<feature type="domain" description="Alpha/beta hydrolase fold-3" evidence="3">
    <location>
        <begin position="154"/>
        <end position="377"/>
    </location>
</feature>
<dbReference type="Proteomes" id="UP000290289">
    <property type="component" value="Chromosome 11"/>
</dbReference>
<dbReference type="InterPro" id="IPR013094">
    <property type="entry name" value="AB_hydrolase_3"/>
</dbReference>
<dbReference type="AlphaFoldDB" id="A0A498IJF7"/>
<comment type="similarity">
    <text evidence="1">Belongs to the 'GDXG' lipolytic enzyme family.</text>
</comment>
<evidence type="ECO:0000259" key="3">
    <source>
        <dbReference type="Pfam" id="PF07859"/>
    </source>
</evidence>
<dbReference type="InterPro" id="IPR033140">
    <property type="entry name" value="Lipase_GDXG_put_SER_AS"/>
</dbReference>
<dbReference type="SUPFAM" id="SSF53474">
    <property type="entry name" value="alpha/beta-Hydrolases"/>
    <property type="match status" value="1"/>
</dbReference>
<dbReference type="Gene3D" id="3.40.50.1820">
    <property type="entry name" value="alpha/beta hydrolase"/>
    <property type="match status" value="1"/>
</dbReference>
<keyword evidence="5" id="KW-1185">Reference proteome</keyword>
<accession>A0A498IJF7</accession>
<name>A0A498IJF7_MALDO</name>
<gene>
    <name evidence="4" type="ORF">DVH24_005542</name>
</gene>
<evidence type="ECO:0000313" key="5">
    <source>
        <dbReference type="Proteomes" id="UP000290289"/>
    </source>
</evidence>
<dbReference type="InterPro" id="IPR050466">
    <property type="entry name" value="Carboxylest/Gibb_receptor"/>
</dbReference>
<sequence>MSTQKLKDKSLKLALPNHHWTPLLHFLTIRKHQKRQAKPPTPLLTSLFLSHFTSFPFSQFSHLFLTIPPNMSQNTAITPTLSYEECRGVLRVYSDGSIVRSPKPSFDVPVHDDGSVDWKDVVFDPTNQLQLRLYKPAATTHSPSSLSKKLPIFYYIHGGGFCIGSRAWPNCQNYCFQLASQLQCVVVAPDYRLAPEHRLPAAMDDGFAAMKWLQAIAEAEDPDTWLTEVADFGNVFVSGDSAGGNIAHNLAVQLGASSVELGPVRVRGYVLLAPFFGGTVLARSEAEDPKEAFLNWELIDRFWRLSIPIGEDRDHPLVNPFGPNSQSLEEVAFDPILVVVGGSDLLKDRAKDYANRLKNWGNKVEYVEFEGQQHGFFTIQPSSQPAKELMLIIKRFIAQNSTCC</sequence>
<dbReference type="PANTHER" id="PTHR23024">
    <property type="entry name" value="ARYLACETAMIDE DEACETYLASE"/>
    <property type="match status" value="1"/>
</dbReference>
<evidence type="ECO:0000256" key="2">
    <source>
        <dbReference type="PROSITE-ProRule" id="PRU10038"/>
    </source>
</evidence>
<comment type="caution">
    <text evidence="4">The sequence shown here is derived from an EMBL/GenBank/DDBJ whole genome shotgun (WGS) entry which is preliminary data.</text>
</comment>
<protein>
    <recommendedName>
        <fullName evidence="3">Alpha/beta hydrolase fold-3 domain-containing protein</fullName>
    </recommendedName>
</protein>
<dbReference type="InterPro" id="IPR029058">
    <property type="entry name" value="AB_hydrolase_fold"/>
</dbReference>
<dbReference type="EMBL" id="RDQH01000337">
    <property type="protein sequence ID" value="RXH83289.1"/>
    <property type="molecule type" value="Genomic_DNA"/>
</dbReference>
<dbReference type="PANTHER" id="PTHR23024:SF535">
    <property type="entry name" value="OS07G0162900 PROTEIN"/>
    <property type="match status" value="1"/>
</dbReference>
<dbReference type="STRING" id="3750.A0A498IJF7"/>
<organism evidence="4 5">
    <name type="scientific">Malus domestica</name>
    <name type="common">Apple</name>
    <name type="synonym">Pyrus malus</name>
    <dbReference type="NCBI Taxonomy" id="3750"/>
    <lineage>
        <taxon>Eukaryota</taxon>
        <taxon>Viridiplantae</taxon>
        <taxon>Streptophyta</taxon>
        <taxon>Embryophyta</taxon>
        <taxon>Tracheophyta</taxon>
        <taxon>Spermatophyta</taxon>
        <taxon>Magnoliopsida</taxon>
        <taxon>eudicotyledons</taxon>
        <taxon>Gunneridae</taxon>
        <taxon>Pentapetalae</taxon>
        <taxon>rosids</taxon>
        <taxon>fabids</taxon>
        <taxon>Rosales</taxon>
        <taxon>Rosaceae</taxon>
        <taxon>Amygdaloideae</taxon>
        <taxon>Maleae</taxon>
        <taxon>Malus</taxon>
    </lineage>
</organism>